<protein>
    <recommendedName>
        <fullName evidence="6 10">Riboflavin synthase</fullName>
        <ecNumber evidence="5 10">2.5.1.9</ecNumber>
    </recommendedName>
</protein>
<dbReference type="SUPFAM" id="SSF63380">
    <property type="entry name" value="Riboflavin synthase domain-like"/>
    <property type="match status" value="2"/>
</dbReference>
<keyword evidence="8 13" id="KW-0808">Transferase</keyword>
<keyword evidence="7" id="KW-0686">Riboflavin biosynthesis</keyword>
<dbReference type="NCBIfam" id="TIGR00187">
    <property type="entry name" value="ribE"/>
    <property type="match status" value="1"/>
</dbReference>
<gene>
    <name evidence="13" type="primary">ribE</name>
    <name evidence="13" type="ORF">H9820_12235</name>
</gene>
<dbReference type="GO" id="GO:0009231">
    <property type="term" value="P:riboflavin biosynthetic process"/>
    <property type="evidence" value="ECO:0007669"/>
    <property type="project" value="UniProtKB-KW"/>
</dbReference>
<evidence type="ECO:0000256" key="2">
    <source>
        <dbReference type="ARBA" id="ARBA00002803"/>
    </source>
</evidence>
<comment type="subunit">
    <text evidence="4">Homotrimer.</text>
</comment>
<evidence type="ECO:0000256" key="3">
    <source>
        <dbReference type="ARBA" id="ARBA00004887"/>
    </source>
</evidence>
<feature type="repeat" description="Lumazine-binding" evidence="11">
    <location>
        <begin position="1"/>
        <end position="94"/>
    </location>
</feature>
<feature type="repeat" description="Lumazine-binding" evidence="11">
    <location>
        <begin position="95"/>
        <end position="191"/>
    </location>
</feature>
<feature type="domain" description="Lumazine-binding" evidence="12">
    <location>
        <begin position="1"/>
        <end position="94"/>
    </location>
</feature>
<feature type="domain" description="Lumazine-binding" evidence="12">
    <location>
        <begin position="95"/>
        <end position="191"/>
    </location>
</feature>
<evidence type="ECO:0000313" key="14">
    <source>
        <dbReference type="Proteomes" id="UP000824013"/>
    </source>
</evidence>
<comment type="function">
    <text evidence="2">Catalyzes the dismutation of two molecules of 6,7-dimethyl-8-ribityllumazine, resulting in the formation of riboflavin and 5-amino-6-(D-ribitylamino)uracil.</text>
</comment>
<dbReference type="InterPro" id="IPR026017">
    <property type="entry name" value="Lumazine-bd_dom"/>
</dbReference>
<dbReference type="EMBL" id="DXCM01000090">
    <property type="protein sequence ID" value="HIY93693.1"/>
    <property type="molecule type" value="Genomic_DNA"/>
</dbReference>
<sequence>MFTGIVKDIGSVIAIDQTKENFVLTIQHNFGTVHLGDSVAIDGICLTIIDSQNNQIQVEVMPETVKRTNIADLTTGQKVNLEPALRPNDELGGHFVLGHVDTTGQLLKRELAKNSILLTFSIASQFLPYLVEKGSIAIDGVSLTLIQVTDKDFQVGIIPYTSKETVLGNLEIGQTVNLETDILGKYIIQAFKRGYQNVN</sequence>
<evidence type="ECO:0000256" key="8">
    <source>
        <dbReference type="ARBA" id="ARBA00022679"/>
    </source>
</evidence>
<keyword evidence="9" id="KW-0677">Repeat</keyword>
<dbReference type="Proteomes" id="UP000824013">
    <property type="component" value="Unassembled WGS sequence"/>
</dbReference>
<evidence type="ECO:0000256" key="10">
    <source>
        <dbReference type="NCBIfam" id="TIGR00187"/>
    </source>
</evidence>
<dbReference type="PIRSF" id="PIRSF000498">
    <property type="entry name" value="Riboflavin_syn_A"/>
    <property type="match status" value="1"/>
</dbReference>
<evidence type="ECO:0000259" key="12">
    <source>
        <dbReference type="PROSITE" id="PS51177"/>
    </source>
</evidence>
<evidence type="ECO:0000256" key="4">
    <source>
        <dbReference type="ARBA" id="ARBA00011233"/>
    </source>
</evidence>
<dbReference type="InterPro" id="IPR023366">
    <property type="entry name" value="ATP_synth_asu-like_sf"/>
</dbReference>
<evidence type="ECO:0000256" key="11">
    <source>
        <dbReference type="PROSITE-ProRule" id="PRU00524"/>
    </source>
</evidence>
<dbReference type="NCBIfam" id="NF009566">
    <property type="entry name" value="PRK13020.1"/>
    <property type="match status" value="1"/>
</dbReference>
<comment type="catalytic activity">
    <reaction evidence="1">
        <text>2 6,7-dimethyl-8-(1-D-ribityl)lumazine + H(+) = 5-amino-6-(D-ribitylamino)uracil + riboflavin</text>
        <dbReference type="Rhea" id="RHEA:20772"/>
        <dbReference type="ChEBI" id="CHEBI:15378"/>
        <dbReference type="ChEBI" id="CHEBI:15934"/>
        <dbReference type="ChEBI" id="CHEBI:57986"/>
        <dbReference type="ChEBI" id="CHEBI:58201"/>
        <dbReference type="EC" id="2.5.1.9"/>
    </reaction>
</comment>
<comment type="pathway">
    <text evidence="3">Cofactor biosynthesis; riboflavin biosynthesis; riboflavin from 2-hydroxy-3-oxobutyl phosphate and 5-amino-6-(D-ribitylamino)uracil: step 2/2.</text>
</comment>
<evidence type="ECO:0000256" key="7">
    <source>
        <dbReference type="ARBA" id="ARBA00022619"/>
    </source>
</evidence>
<comment type="caution">
    <text evidence="13">The sequence shown here is derived from an EMBL/GenBank/DDBJ whole genome shotgun (WGS) entry which is preliminary data.</text>
</comment>
<evidence type="ECO:0000256" key="9">
    <source>
        <dbReference type="ARBA" id="ARBA00022737"/>
    </source>
</evidence>
<dbReference type="PROSITE" id="PS51177">
    <property type="entry name" value="LUMAZINE_BIND"/>
    <property type="match status" value="2"/>
</dbReference>
<dbReference type="Pfam" id="PF00677">
    <property type="entry name" value="Lum_binding"/>
    <property type="match status" value="2"/>
</dbReference>
<dbReference type="FunFam" id="2.40.30.20:FF:000003">
    <property type="entry name" value="Riboflavin synthase, alpha subunit"/>
    <property type="match status" value="1"/>
</dbReference>
<dbReference type="InterPro" id="IPR017938">
    <property type="entry name" value="Riboflavin_synthase-like_b-brl"/>
</dbReference>
<dbReference type="InterPro" id="IPR001783">
    <property type="entry name" value="Lumazine-bd"/>
</dbReference>
<accession>A0A9D2CQ17</accession>
<reference evidence="13" key="1">
    <citation type="journal article" date="2021" name="PeerJ">
        <title>Extensive microbial diversity within the chicken gut microbiome revealed by metagenomics and culture.</title>
        <authorList>
            <person name="Gilroy R."/>
            <person name="Ravi A."/>
            <person name="Getino M."/>
            <person name="Pursley I."/>
            <person name="Horton D.L."/>
            <person name="Alikhan N.F."/>
            <person name="Baker D."/>
            <person name="Gharbi K."/>
            <person name="Hall N."/>
            <person name="Watson M."/>
            <person name="Adriaenssens E.M."/>
            <person name="Foster-Nyarko E."/>
            <person name="Jarju S."/>
            <person name="Secka A."/>
            <person name="Antonio M."/>
            <person name="Oren A."/>
            <person name="Chaudhuri R.R."/>
            <person name="La Ragione R."/>
            <person name="Hildebrand F."/>
            <person name="Pallen M.J."/>
        </authorList>
    </citation>
    <scope>NUCLEOTIDE SEQUENCE</scope>
    <source>
        <strain evidence="13">3204</strain>
    </source>
</reference>
<proteinExistence type="predicted"/>
<name>A0A9D2CQ17_9LACO</name>
<evidence type="ECO:0000313" key="13">
    <source>
        <dbReference type="EMBL" id="HIY93693.1"/>
    </source>
</evidence>
<dbReference type="CDD" id="cd00402">
    <property type="entry name" value="Riboflavin_synthase_like"/>
    <property type="match status" value="1"/>
</dbReference>
<evidence type="ECO:0000256" key="6">
    <source>
        <dbReference type="ARBA" id="ARBA00013950"/>
    </source>
</evidence>
<dbReference type="PANTHER" id="PTHR21098">
    <property type="entry name" value="RIBOFLAVIN SYNTHASE ALPHA CHAIN"/>
    <property type="match status" value="1"/>
</dbReference>
<dbReference type="AlphaFoldDB" id="A0A9D2CQ17"/>
<evidence type="ECO:0000256" key="1">
    <source>
        <dbReference type="ARBA" id="ARBA00000968"/>
    </source>
</evidence>
<dbReference type="GO" id="GO:0004746">
    <property type="term" value="F:riboflavin synthase activity"/>
    <property type="evidence" value="ECO:0007669"/>
    <property type="project" value="UniProtKB-UniRule"/>
</dbReference>
<dbReference type="Gene3D" id="2.40.30.20">
    <property type="match status" value="2"/>
</dbReference>
<dbReference type="FunFam" id="2.40.30.20:FF:000004">
    <property type="entry name" value="Riboflavin synthase, alpha subunit"/>
    <property type="match status" value="1"/>
</dbReference>
<reference evidence="13" key="2">
    <citation type="submission" date="2021-04" db="EMBL/GenBank/DDBJ databases">
        <authorList>
            <person name="Gilroy R."/>
        </authorList>
    </citation>
    <scope>NUCLEOTIDE SEQUENCE</scope>
    <source>
        <strain evidence="13">3204</strain>
    </source>
</reference>
<dbReference type="EC" id="2.5.1.9" evidence="5 10"/>
<dbReference type="PANTHER" id="PTHR21098:SF12">
    <property type="entry name" value="RIBOFLAVIN SYNTHASE"/>
    <property type="match status" value="1"/>
</dbReference>
<organism evidence="13 14">
    <name type="scientific">Candidatus Companilactobacillus pullicola</name>
    <dbReference type="NCBI Taxonomy" id="2838523"/>
    <lineage>
        <taxon>Bacteria</taxon>
        <taxon>Bacillati</taxon>
        <taxon>Bacillota</taxon>
        <taxon>Bacilli</taxon>
        <taxon>Lactobacillales</taxon>
        <taxon>Lactobacillaceae</taxon>
        <taxon>Companilactobacillus</taxon>
    </lineage>
</organism>
<dbReference type="NCBIfam" id="NF006767">
    <property type="entry name" value="PRK09289.1"/>
    <property type="match status" value="1"/>
</dbReference>
<evidence type="ECO:0000256" key="5">
    <source>
        <dbReference type="ARBA" id="ARBA00012827"/>
    </source>
</evidence>